<comment type="caution">
    <text evidence="1">The sequence shown here is derived from an EMBL/GenBank/DDBJ whole genome shotgun (WGS) entry which is preliminary data.</text>
</comment>
<dbReference type="Proteomes" id="UP000315444">
    <property type="component" value="Unassembled WGS sequence"/>
</dbReference>
<evidence type="ECO:0000313" key="3">
    <source>
        <dbReference type="EMBL" id="TWV47712.1"/>
    </source>
</evidence>
<organism evidence="1 6">
    <name type="scientific">Bacteroides fragilis</name>
    <dbReference type="NCBI Taxonomy" id="817"/>
    <lineage>
        <taxon>Bacteria</taxon>
        <taxon>Pseudomonadati</taxon>
        <taxon>Bacteroidota</taxon>
        <taxon>Bacteroidia</taxon>
        <taxon>Bacteroidales</taxon>
        <taxon>Bacteroidaceae</taxon>
        <taxon>Bacteroides</taxon>
    </lineage>
</organism>
<evidence type="ECO:0000313" key="6">
    <source>
        <dbReference type="Proteomes" id="UP000460666"/>
    </source>
</evidence>
<dbReference type="EMBL" id="VWCJ01000016">
    <property type="protein sequence ID" value="KAA4993005.1"/>
    <property type="molecule type" value="Genomic_DNA"/>
</dbReference>
<proteinExistence type="predicted"/>
<evidence type="ECO:0000313" key="1">
    <source>
        <dbReference type="EMBL" id="KAA4993005.1"/>
    </source>
</evidence>
<reference evidence="3 5" key="2">
    <citation type="submission" date="2019-07" db="EMBL/GenBank/DDBJ databases">
        <title>Genome Sequencing of Bacteroides fragilis.</title>
        <authorList>
            <person name="Pinto K.M."/>
            <person name="Ruoff K.L."/>
            <person name="Price C.E."/>
            <person name="Valls R.A."/>
            <person name="O'Toole G.A."/>
        </authorList>
    </citation>
    <scope>NUCLEOTIDE SEQUENCE [LARGE SCALE GENOMIC DNA]</scope>
    <source>
        <strain evidence="3 5">AD135F_3B</strain>
    </source>
</reference>
<sequence length="71" mass="8074">MSKLAFTTDYTNVYRWILLSINRLSSSCEVLYHSVVSYGIPPFCRSRSVELLSCASLPMQLCGETGFRDIF</sequence>
<accession>A0A5C6H983</accession>
<evidence type="ECO:0000313" key="5">
    <source>
        <dbReference type="Proteomes" id="UP000319026"/>
    </source>
</evidence>
<reference evidence="1 6" key="1">
    <citation type="journal article" date="2019" name="Nat. Med.">
        <title>A library of human gut bacterial isolates paired with longitudinal multiomics data enables mechanistic microbiome research.</title>
        <authorList>
            <person name="Poyet M."/>
            <person name="Groussin M."/>
            <person name="Gibbons S.M."/>
            <person name="Avila-Pacheco J."/>
            <person name="Jiang X."/>
            <person name="Kearney S.M."/>
            <person name="Perrotta A.R."/>
            <person name="Berdy B."/>
            <person name="Zhao S."/>
            <person name="Lieberman T.D."/>
            <person name="Swanson P.K."/>
            <person name="Smith M."/>
            <person name="Roesemann S."/>
            <person name="Alexander J.E."/>
            <person name="Rich S.A."/>
            <person name="Livny J."/>
            <person name="Vlamakis H."/>
            <person name="Clish C."/>
            <person name="Bullock K."/>
            <person name="Deik A."/>
            <person name="Scott J."/>
            <person name="Pierce K.A."/>
            <person name="Xavier R.J."/>
            <person name="Alm E.J."/>
        </authorList>
    </citation>
    <scope>NUCLEOTIDE SEQUENCE [LARGE SCALE GENOMIC DNA]</scope>
    <source>
        <strain evidence="1 6">BIOML-A46</strain>
    </source>
</reference>
<dbReference type="Proteomes" id="UP000319026">
    <property type="component" value="Unassembled WGS sequence"/>
</dbReference>
<evidence type="ECO:0000313" key="4">
    <source>
        <dbReference type="Proteomes" id="UP000315444"/>
    </source>
</evidence>
<dbReference type="AlphaFoldDB" id="A0A5C6H983"/>
<name>A0A5C6H983_BACFG</name>
<dbReference type="Proteomes" id="UP000460666">
    <property type="component" value="Unassembled WGS sequence"/>
</dbReference>
<dbReference type="EMBL" id="VOHV01000006">
    <property type="protein sequence ID" value="TWV40595.1"/>
    <property type="molecule type" value="Genomic_DNA"/>
</dbReference>
<gene>
    <name evidence="1" type="ORF">F2Z89_18905</name>
    <name evidence="3" type="ORF">FSA03_14910</name>
    <name evidence="2" type="ORF">FSA06_14920</name>
</gene>
<dbReference type="EMBL" id="VOHT01000006">
    <property type="protein sequence ID" value="TWV47712.1"/>
    <property type="molecule type" value="Genomic_DNA"/>
</dbReference>
<reference evidence="2 4" key="3">
    <citation type="submission" date="2019-07" db="EMBL/GenBank/DDBJ databases">
        <title>Genome sequencing of Bacteroides fragilis.</title>
        <authorList>
            <person name="Galasyn E.V."/>
            <person name="Ruoff K.L."/>
            <person name="Price C.E."/>
            <person name="Valls R.A."/>
            <person name="O'Toole G.A."/>
        </authorList>
    </citation>
    <scope>NUCLEOTIDE SEQUENCE [LARGE SCALE GENOMIC DNA]</scope>
    <source>
        <strain evidence="2 4">AD135F_1B</strain>
    </source>
</reference>
<protein>
    <submittedName>
        <fullName evidence="1">Uncharacterized protein</fullName>
    </submittedName>
</protein>
<evidence type="ECO:0000313" key="2">
    <source>
        <dbReference type="EMBL" id="TWV40595.1"/>
    </source>
</evidence>